<dbReference type="SUPFAM" id="SSF48452">
    <property type="entry name" value="TPR-like"/>
    <property type="match status" value="1"/>
</dbReference>
<dbReference type="EMBL" id="CP016428">
    <property type="protein sequence ID" value="ANV99532.1"/>
    <property type="molecule type" value="Genomic_DNA"/>
</dbReference>
<keyword evidence="6" id="KW-1185">Reference proteome</keyword>
<dbReference type="RefSeq" id="WP_065726832.1">
    <property type="nucleotide sequence ID" value="NZ_CP016428.1"/>
</dbReference>
<dbReference type="PANTHER" id="PTHR16263">
    <property type="entry name" value="TETRATRICOPEPTIDE REPEAT PROTEIN 38"/>
    <property type="match status" value="1"/>
</dbReference>
<evidence type="ECO:0000256" key="3">
    <source>
        <dbReference type="ARBA" id="ARBA00022737"/>
    </source>
</evidence>
<dbReference type="Proteomes" id="UP000092839">
    <property type="component" value="Chromosome"/>
</dbReference>
<protein>
    <recommendedName>
        <fullName evidence="2">Tetratricopeptide repeat protein 38</fullName>
    </recommendedName>
</protein>
<sequence>MNRDRYDLPLTTASDRAAAHYRDGVDCMLSAWHGAEDAFDKAIAEDPGFALAHIGRARLHQLNMEGSKARAVAAQARELAASATPREKSHVEIMAAAIESKPKLAVTGAEAHLEEYPRDAQVLSILLGAFGLYAFSGRPDHDAAKLAICERHARHYGEDWWFVSYLGWSHTEAGNLSTGRTLSERAMGLRSANANAAHGLSHAMFEQGDMEPGRNFLSQWMPAHDRQSFLHGHLAWHVALTLLDDGDLDGALAIYEQHIKPANRPYPPLNIFTDGASLLWRLALAGQTGLEPHWRDIASYGENYFPQAGAHFADVHFALATAMTGSDALEARLAQLEARAADGKLLPGQAAIDLCRGIRAFAEGDNAEAIRLLEPAISELTRIGGSHAQRELWEDTLIVAYLRAGRGEAAASRISARLDRRPSARDEAWSRAAQEVAAPRN</sequence>
<dbReference type="KEGG" id="bic:LMTR13_04400"/>
<name>A0A1B1U9W1_9BRAD</name>
<dbReference type="InterPro" id="IPR033891">
    <property type="entry name" value="TTC38"/>
</dbReference>
<reference evidence="5 6" key="1">
    <citation type="submission" date="2016-07" db="EMBL/GenBank/DDBJ databases">
        <title>Complete genome sequence of Bradyrhizobium icense LMTR 13T, a potential inoculant strain isolated from lima bean (Phaseolus lunatus) in Peru.</title>
        <authorList>
            <person name="Ormeno-Orrillo E."/>
            <person name="Duran D."/>
            <person name="Rogel M.A."/>
            <person name="Rey L."/>
            <person name="Imperial J."/>
            <person name="Ruiz-Argueso T."/>
            <person name="Martinez-Romero E."/>
        </authorList>
    </citation>
    <scope>NUCLEOTIDE SEQUENCE [LARGE SCALE GENOMIC DNA]</scope>
    <source>
        <strain evidence="5 6">LMTR 13</strain>
    </source>
</reference>
<comment type="similarity">
    <text evidence="1">Belongs to the TTC38 family.</text>
</comment>
<evidence type="ECO:0000256" key="2">
    <source>
        <dbReference type="ARBA" id="ARBA00019992"/>
    </source>
</evidence>
<evidence type="ECO:0000313" key="5">
    <source>
        <dbReference type="EMBL" id="ANV99532.1"/>
    </source>
</evidence>
<dbReference type="CDD" id="cd05804">
    <property type="entry name" value="StaR_like"/>
    <property type="match status" value="1"/>
</dbReference>
<evidence type="ECO:0000256" key="1">
    <source>
        <dbReference type="ARBA" id="ARBA00005857"/>
    </source>
</evidence>
<dbReference type="Gene3D" id="1.25.40.10">
    <property type="entry name" value="Tetratricopeptide repeat domain"/>
    <property type="match status" value="1"/>
</dbReference>
<organism evidence="5 6">
    <name type="scientific">Bradyrhizobium icense</name>
    <dbReference type="NCBI Taxonomy" id="1274631"/>
    <lineage>
        <taxon>Bacteria</taxon>
        <taxon>Pseudomonadati</taxon>
        <taxon>Pseudomonadota</taxon>
        <taxon>Alphaproteobacteria</taxon>
        <taxon>Hyphomicrobiales</taxon>
        <taxon>Nitrobacteraceae</taxon>
        <taxon>Bradyrhizobium</taxon>
    </lineage>
</organism>
<evidence type="ECO:0000313" key="6">
    <source>
        <dbReference type="Proteomes" id="UP000092839"/>
    </source>
</evidence>
<dbReference type="STRING" id="1274631.LMTR13_04400"/>
<keyword evidence="4" id="KW-0802">TPR repeat</keyword>
<keyword evidence="3" id="KW-0677">Repeat</keyword>
<dbReference type="InterPro" id="IPR011990">
    <property type="entry name" value="TPR-like_helical_dom_sf"/>
</dbReference>
<gene>
    <name evidence="5" type="ORF">LMTR13_04400</name>
</gene>
<proteinExistence type="inferred from homology"/>
<accession>A0A1B1U9W1</accession>
<dbReference type="AlphaFoldDB" id="A0A1B1U9W1"/>
<dbReference type="PANTHER" id="PTHR16263:SF4">
    <property type="entry name" value="TETRATRICOPEPTIDE REPEAT PROTEIN 38"/>
    <property type="match status" value="1"/>
</dbReference>
<evidence type="ECO:0000256" key="4">
    <source>
        <dbReference type="ARBA" id="ARBA00022803"/>
    </source>
</evidence>